<dbReference type="InterPro" id="IPR046646">
    <property type="entry name" value="DUF6758"/>
</dbReference>
<evidence type="ECO:0000313" key="2">
    <source>
        <dbReference type="Proteomes" id="UP000294739"/>
    </source>
</evidence>
<name>A0A4R5D9Z4_9ACTN</name>
<proteinExistence type="predicted"/>
<organism evidence="1 2">
    <name type="scientific">Jiangella asiatica</name>
    <dbReference type="NCBI Taxonomy" id="2530372"/>
    <lineage>
        <taxon>Bacteria</taxon>
        <taxon>Bacillati</taxon>
        <taxon>Actinomycetota</taxon>
        <taxon>Actinomycetes</taxon>
        <taxon>Jiangellales</taxon>
        <taxon>Jiangellaceae</taxon>
        <taxon>Jiangella</taxon>
    </lineage>
</organism>
<accession>A0A4R5D9Z4</accession>
<dbReference type="RefSeq" id="WP_131896432.1">
    <property type="nucleotide sequence ID" value="NZ_SMKZ01000022.1"/>
</dbReference>
<keyword evidence="2" id="KW-1185">Reference proteome</keyword>
<dbReference type="Pfam" id="PF20544">
    <property type="entry name" value="DUF6758"/>
    <property type="match status" value="1"/>
</dbReference>
<dbReference type="InParanoid" id="A0A4R5D9Z4"/>
<evidence type="ECO:0008006" key="3">
    <source>
        <dbReference type="Google" id="ProtNLM"/>
    </source>
</evidence>
<gene>
    <name evidence="1" type="ORF">E1269_16510</name>
</gene>
<sequence>MKGERTCPRCGTIARPPGAWSSRWICPLHGEIYPLAPLVAPSARLVHQLGETSDVPLWLPWPLPRGWVVGAVIHAGDDASGVRAVGVGISGPNPMGGPGDFLLVAEEPGVGLGAGLAGLEGADPGKAVEGEPHARMHVHGRAVPLWFVEGPADRAVYVGHWSGSWLWVILYPQSAGVLLLEDLAVVDLRDLGHEADLLPYGTPPPWLSRGYDQ</sequence>
<comment type="caution">
    <text evidence="1">The sequence shown here is derived from an EMBL/GenBank/DDBJ whole genome shotgun (WGS) entry which is preliminary data.</text>
</comment>
<dbReference type="EMBL" id="SMKZ01000022">
    <property type="protein sequence ID" value="TDE08770.1"/>
    <property type="molecule type" value="Genomic_DNA"/>
</dbReference>
<protein>
    <recommendedName>
        <fullName evidence="3">Phosphotransacetylase</fullName>
    </recommendedName>
</protein>
<reference evidence="1 2" key="1">
    <citation type="submission" date="2019-03" db="EMBL/GenBank/DDBJ databases">
        <title>Draft genome sequences of novel Actinobacteria.</title>
        <authorList>
            <person name="Sahin N."/>
            <person name="Ay H."/>
            <person name="Saygin H."/>
        </authorList>
    </citation>
    <scope>NUCLEOTIDE SEQUENCE [LARGE SCALE GENOMIC DNA]</scope>
    <source>
        <strain evidence="1 2">5K138</strain>
    </source>
</reference>
<dbReference type="AlphaFoldDB" id="A0A4R5D9Z4"/>
<dbReference type="Proteomes" id="UP000294739">
    <property type="component" value="Unassembled WGS sequence"/>
</dbReference>
<evidence type="ECO:0000313" key="1">
    <source>
        <dbReference type="EMBL" id="TDE08770.1"/>
    </source>
</evidence>
<dbReference type="OrthoDB" id="5179979at2"/>